<organism evidence="2 3">
    <name type="scientific">Hermanssonia centrifuga</name>
    <dbReference type="NCBI Taxonomy" id="98765"/>
    <lineage>
        <taxon>Eukaryota</taxon>
        <taxon>Fungi</taxon>
        <taxon>Dikarya</taxon>
        <taxon>Basidiomycota</taxon>
        <taxon>Agaricomycotina</taxon>
        <taxon>Agaricomycetes</taxon>
        <taxon>Polyporales</taxon>
        <taxon>Meruliaceae</taxon>
        <taxon>Hermanssonia</taxon>
    </lineage>
</organism>
<name>A0A2R6PYU8_9APHY</name>
<feature type="region of interest" description="Disordered" evidence="1">
    <location>
        <begin position="1"/>
        <end position="29"/>
    </location>
</feature>
<gene>
    <name evidence="2" type="ORF">PHLCEN_2v4236</name>
</gene>
<evidence type="ECO:0000313" key="2">
    <source>
        <dbReference type="EMBL" id="PSR98916.1"/>
    </source>
</evidence>
<evidence type="ECO:0000313" key="3">
    <source>
        <dbReference type="Proteomes" id="UP000186601"/>
    </source>
</evidence>
<dbReference type="STRING" id="98765.A0A2R6PYU8"/>
<proteinExistence type="predicted"/>
<sequence length="367" mass="40234">MSIDEAGSLADEEDGGDLHDIPEERKPIQARVRFNPVVSQAELDHSLKRASDHENTTQAMLEEAVPLGTRLTMTSRVREAKRARRKELEAALSTESARFGEQLRMSVHEAGRDDASVRAMQRELYELSSQTEEDWVQMQIFSEWSHGYMQMPRLMQEARTVINDMADWMDEVFEARRRGRSRGGKPAMTKTKRRASRQQRIPTRAEDGSTSFASETEVETETDEGLTFAPKRRSPPNSFSGQPDSSASQLRPDSRHLNKVAYGKQVNGVKGSLGEGASRNGQLATGQAHQPGASLPLDGGSGTAAMLPAQHIGMAVKSVSPSPPAGPAKGGSPGKAGQTITESELMRRRRLLDSHLVIPAGNLERVV</sequence>
<feature type="region of interest" description="Disordered" evidence="1">
    <location>
        <begin position="177"/>
        <end position="256"/>
    </location>
</feature>
<feature type="compositionally biased region" description="Basic and acidic residues" evidence="1">
    <location>
        <begin position="16"/>
        <end position="27"/>
    </location>
</feature>
<reference evidence="2 3" key="1">
    <citation type="submission" date="2018-02" db="EMBL/GenBank/DDBJ databases">
        <title>Genome sequence of the basidiomycete white-rot fungus Phlebia centrifuga.</title>
        <authorList>
            <person name="Granchi Z."/>
            <person name="Peng M."/>
            <person name="de Vries R.P."/>
            <person name="Hilden K."/>
            <person name="Makela M.R."/>
            <person name="Grigoriev I."/>
            <person name="Riley R."/>
        </authorList>
    </citation>
    <scope>NUCLEOTIDE SEQUENCE [LARGE SCALE GENOMIC DNA]</scope>
    <source>
        <strain evidence="2 3">FBCC195</strain>
    </source>
</reference>
<comment type="caution">
    <text evidence="2">The sequence shown here is derived from an EMBL/GenBank/DDBJ whole genome shotgun (WGS) entry which is preliminary data.</text>
</comment>
<dbReference type="EMBL" id="MLYV02000429">
    <property type="protein sequence ID" value="PSR98916.1"/>
    <property type="molecule type" value="Genomic_DNA"/>
</dbReference>
<feature type="region of interest" description="Disordered" evidence="1">
    <location>
        <begin position="271"/>
        <end position="338"/>
    </location>
</feature>
<keyword evidence="3" id="KW-1185">Reference proteome</keyword>
<dbReference type="AlphaFoldDB" id="A0A2R6PYU8"/>
<dbReference type="Proteomes" id="UP000186601">
    <property type="component" value="Unassembled WGS sequence"/>
</dbReference>
<accession>A0A2R6PYU8</accession>
<feature type="compositionally biased region" description="Polar residues" evidence="1">
    <location>
        <begin position="235"/>
        <end position="251"/>
    </location>
</feature>
<evidence type="ECO:0000256" key="1">
    <source>
        <dbReference type="SAM" id="MobiDB-lite"/>
    </source>
</evidence>
<protein>
    <submittedName>
        <fullName evidence="2">Uncharacterized protein</fullName>
    </submittedName>
</protein>
<feature type="compositionally biased region" description="Polar residues" evidence="1">
    <location>
        <begin position="279"/>
        <end position="288"/>
    </location>
</feature>
<dbReference type="OrthoDB" id="5570009at2759"/>